<comment type="caution">
    <text evidence="2">The sequence shown here is derived from an EMBL/GenBank/DDBJ whole genome shotgun (WGS) entry which is preliminary data.</text>
</comment>
<dbReference type="AlphaFoldDB" id="A0A9P5MSL7"/>
<feature type="transmembrane region" description="Helical" evidence="1">
    <location>
        <begin position="234"/>
        <end position="253"/>
    </location>
</feature>
<feature type="transmembrane region" description="Helical" evidence="1">
    <location>
        <begin position="17"/>
        <end position="35"/>
    </location>
</feature>
<name>A0A9P5MSL7_9AGAM</name>
<dbReference type="EMBL" id="WHVB01000013">
    <property type="protein sequence ID" value="KAF8477790.1"/>
    <property type="molecule type" value="Genomic_DNA"/>
</dbReference>
<keyword evidence="1" id="KW-0812">Transmembrane</keyword>
<accession>A0A9P5MSL7</accession>
<evidence type="ECO:0000313" key="2">
    <source>
        <dbReference type="EMBL" id="KAF8477790.1"/>
    </source>
</evidence>
<reference evidence="2" key="1">
    <citation type="submission" date="2019-10" db="EMBL/GenBank/DDBJ databases">
        <authorList>
            <consortium name="DOE Joint Genome Institute"/>
            <person name="Kuo A."/>
            <person name="Miyauchi S."/>
            <person name="Kiss E."/>
            <person name="Drula E."/>
            <person name="Kohler A."/>
            <person name="Sanchez-Garcia M."/>
            <person name="Andreopoulos B."/>
            <person name="Barry K.W."/>
            <person name="Bonito G."/>
            <person name="Buee M."/>
            <person name="Carver A."/>
            <person name="Chen C."/>
            <person name="Cichocki N."/>
            <person name="Clum A."/>
            <person name="Culley D."/>
            <person name="Crous P.W."/>
            <person name="Fauchery L."/>
            <person name="Girlanda M."/>
            <person name="Hayes R."/>
            <person name="Keri Z."/>
            <person name="LaButti K."/>
            <person name="Lipzen A."/>
            <person name="Lombard V."/>
            <person name="Magnuson J."/>
            <person name="Maillard F."/>
            <person name="Morin E."/>
            <person name="Murat C."/>
            <person name="Nolan M."/>
            <person name="Ohm R."/>
            <person name="Pangilinan J."/>
            <person name="Pereira M."/>
            <person name="Perotto S."/>
            <person name="Peter M."/>
            <person name="Riley R."/>
            <person name="Sitrit Y."/>
            <person name="Stielow B."/>
            <person name="Szollosi G."/>
            <person name="Zifcakova L."/>
            <person name="Stursova M."/>
            <person name="Spatafora J.W."/>
            <person name="Tedersoo L."/>
            <person name="Vaario L.-M."/>
            <person name="Yamada A."/>
            <person name="Yan M."/>
            <person name="Wang P."/>
            <person name="Xu J."/>
            <person name="Bruns T."/>
            <person name="Baldrian P."/>
            <person name="Vilgalys R."/>
            <person name="Henrissat B."/>
            <person name="Grigoriev I.V."/>
            <person name="Hibbett D."/>
            <person name="Nagy L.G."/>
            <person name="Martin F.M."/>
        </authorList>
    </citation>
    <scope>NUCLEOTIDE SEQUENCE</scope>
    <source>
        <strain evidence="2">Prilba</strain>
    </source>
</reference>
<reference evidence="2" key="2">
    <citation type="journal article" date="2020" name="Nat. Commun.">
        <title>Large-scale genome sequencing of mycorrhizal fungi provides insights into the early evolution of symbiotic traits.</title>
        <authorList>
            <person name="Miyauchi S."/>
            <person name="Kiss E."/>
            <person name="Kuo A."/>
            <person name="Drula E."/>
            <person name="Kohler A."/>
            <person name="Sanchez-Garcia M."/>
            <person name="Morin E."/>
            <person name="Andreopoulos B."/>
            <person name="Barry K.W."/>
            <person name="Bonito G."/>
            <person name="Buee M."/>
            <person name="Carver A."/>
            <person name="Chen C."/>
            <person name="Cichocki N."/>
            <person name="Clum A."/>
            <person name="Culley D."/>
            <person name="Crous P.W."/>
            <person name="Fauchery L."/>
            <person name="Girlanda M."/>
            <person name="Hayes R.D."/>
            <person name="Keri Z."/>
            <person name="LaButti K."/>
            <person name="Lipzen A."/>
            <person name="Lombard V."/>
            <person name="Magnuson J."/>
            <person name="Maillard F."/>
            <person name="Murat C."/>
            <person name="Nolan M."/>
            <person name="Ohm R.A."/>
            <person name="Pangilinan J."/>
            <person name="Pereira M.F."/>
            <person name="Perotto S."/>
            <person name="Peter M."/>
            <person name="Pfister S."/>
            <person name="Riley R."/>
            <person name="Sitrit Y."/>
            <person name="Stielow J.B."/>
            <person name="Szollosi G."/>
            <person name="Zifcakova L."/>
            <person name="Stursova M."/>
            <person name="Spatafora J.W."/>
            <person name="Tedersoo L."/>
            <person name="Vaario L.M."/>
            <person name="Yamada A."/>
            <person name="Yan M."/>
            <person name="Wang P."/>
            <person name="Xu J."/>
            <person name="Bruns T."/>
            <person name="Baldrian P."/>
            <person name="Vilgalys R."/>
            <person name="Dunand C."/>
            <person name="Henrissat B."/>
            <person name="Grigoriev I.V."/>
            <person name="Hibbett D."/>
            <person name="Nagy L.G."/>
            <person name="Martin F.M."/>
        </authorList>
    </citation>
    <scope>NUCLEOTIDE SEQUENCE</scope>
    <source>
        <strain evidence="2">Prilba</strain>
    </source>
</reference>
<feature type="transmembrane region" description="Helical" evidence="1">
    <location>
        <begin position="119"/>
        <end position="140"/>
    </location>
</feature>
<dbReference type="OrthoDB" id="3341077at2759"/>
<keyword evidence="1" id="KW-0472">Membrane</keyword>
<evidence type="ECO:0000313" key="3">
    <source>
        <dbReference type="Proteomes" id="UP000759537"/>
    </source>
</evidence>
<protein>
    <submittedName>
        <fullName evidence="2">Uncharacterized protein</fullName>
    </submittedName>
</protein>
<sequence>MTLNNDMAALVGFGFEAFFHGCYTILFALAIYLKFNSPNRISSVKGPLFILSVFLYLSCSTHFGLEFVHFYNVLNSTGVKEFANVTNNFICASILVVVSNFFGELILIYRCWVLWSKNYWIVFIPGLTVISWMISASVDLHLILQTTPASIATSARSSRAIFIVSVCENAIVTALIVVRIWHLSPRSMRDVLGADFPGGTGRAAVAIVIESGLLYLSVQLIYCILFNIGHPAQLILVGIALQTYGIAPTLIFIRMSGLLNTPPGLIRSGAAVTPPGFAGSDRKTGPTNPGLCIAVDMPMTEMKSKLDTGDLGSNFSSKFGSSLHGE</sequence>
<organism evidence="2 3">
    <name type="scientific">Russula ochroleuca</name>
    <dbReference type="NCBI Taxonomy" id="152965"/>
    <lineage>
        <taxon>Eukaryota</taxon>
        <taxon>Fungi</taxon>
        <taxon>Dikarya</taxon>
        <taxon>Basidiomycota</taxon>
        <taxon>Agaricomycotina</taxon>
        <taxon>Agaricomycetes</taxon>
        <taxon>Russulales</taxon>
        <taxon>Russulaceae</taxon>
        <taxon>Russula</taxon>
    </lineage>
</organism>
<dbReference type="Proteomes" id="UP000759537">
    <property type="component" value="Unassembled WGS sequence"/>
</dbReference>
<keyword evidence="3" id="KW-1185">Reference proteome</keyword>
<feature type="transmembrane region" description="Helical" evidence="1">
    <location>
        <begin position="203"/>
        <end position="228"/>
    </location>
</feature>
<feature type="transmembrane region" description="Helical" evidence="1">
    <location>
        <begin position="160"/>
        <end position="182"/>
    </location>
</feature>
<proteinExistence type="predicted"/>
<keyword evidence="1" id="KW-1133">Transmembrane helix</keyword>
<feature type="transmembrane region" description="Helical" evidence="1">
    <location>
        <begin position="85"/>
        <end position="107"/>
    </location>
</feature>
<feature type="transmembrane region" description="Helical" evidence="1">
    <location>
        <begin position="47"/>
        <end position="65"/>
    </location>
</feature>
<gene>
    <name evidence="2" type="ORF">DFH94DRAFT_755827</name>
</gene>
<evidence type="ECO:0000256" key="1">
    <source>
        <dbReference type="SAM" id="Phobius"/>
    </source>
</evidence>